<keyword evidence="2" id="KW-1185">Reference proteome</keyword>
<dbReference type="EMBL" id="QDKL01000002">
    <property type="protein sequence ID" value="RZF21582.1"/>
    <property type="molecule type" value="Genomic_DNA"/>
</dbReference>
<comment type="caution">
    <text evidence="1">The sequence shown here is derived from an EMBL/GenBank/DDBJ whole genome shotgun (WGS) entry which is preliminary data.</text>
</comment>
<sequence>MTEGESSFGYDELFFSRTNKKGIIESGNSVFQRVSQYEWDEMLGKPHKVVRHPTMPRGVFSLLWDTIGRNEMIGAYVNNQAKDGSNYWVFALVSPIDDGYLSVRLKPSSKYFAIIQEKYEELYHLEKKKRLSPKESQDILISVVKDLGFQDYKQFMIEALMAELNSRQIELGERPINALQLLEEALNSGATLENKSELIFEEYQKTSLVPMNLEVQSARIGEEAASLATISSQYDNLAKEIHTEINKFVESGKIVQQKVKECQFYVCNSILQQEIHNFFENETKPTPIQKSNEMEILNTLRIEQIKRAKDSLQEIQKEFRTFERVCNDVKKLSIGLEMVSISGKIEAAKLSTSSGELHGLLRDLGNFKDSLKQTLREINDAGKKLISQTLQMNESLNMSNVA</sequence>
<reference evidence="2" key="1">
    <citation type="journal article" date="2019" name="Int. J. Syst. Evol. Microbiol.">
        <title>Halobacteriovorax valvorus sp. nov., a novel prokaryotic predator isolated from coastal seawater of China.</title>
        <authorList>
            <person name="Chen M.-X."/>
        </authorList>
    </citation>
    <scope>NUCLEOTIDE SEQUENCE [LARGE SCALE GENOMIC DNA]</scope>
    <source>
        <strain evidence="2">BL9</strain>
    </source>
</reference>
<dbReference type="Gene3D" id="3.30.450.20">
    <property type="entry name" value="PAS domain"/>
    <property type="match status" value="1"/>
</dbReference>
<gene>
    <name evidence="1" type="ORF">DAY19_07800</name>
</gene>
<protein>
    <recommendedName>
        <fullName evidence="3">PAS fold-3 domain-containing protein</fullName>
    </recommendedName>
</protein>
<accession>A0ABY0IG15</accession>
<proteinExistence type="predicted"/>
<dbReference type="InterPro" id="IPR035965">
    <property type="entry name" value="PAS-like_dom_sf"/>
</dbReference>
<organism evidence="1 2">
    <name type="scientific">Halobacteriovorax vibrionivorans</name>
    <dbReference type="NCBI Taxonomy" id="2152716"/>
    <lineage>
        <taxon>Bacteria</taxon>
        <taxon>Pseudomonadati</taxon>
        <taxon>Bdellovibrionota</taxon>
        <taxon>Bacteriovoracia</taxon>
        <taxon>Bacteriovoracales</taxon>
        <taxon>Halobacteriovoraceae</taxon>
        <taxon>Halobacteriovorax</taxon>
    </lineage>
</organism>
<dbReference type="RefSeq" id="WP_115361109.1">
    <property type="nucleotide sequence ID" value="NZ_QDKL01000002.1"/>
</dbReference>
<evidence type="ECO:0000313" key="2">
    <source>
        <dbReference type="Proteomes" id="UP000443582"/>
    </source>
</evidence>
<dbReference type="SUPFAM" id="SSF55785">
    <property type="entry name" value="PYP-like sensor domain (PAS domain)"/>
    <property type="match status" value="1"/>
</dbReference>
<evidence type="ECO:0008006" key="3">
    <source>
        <dbReference type="Google" id="ProtNLM"/>
    </source>
</evidence>
<name>A0ABY0IG15_9BACT</name>
<dbReference type="Proteomes" id="UP000443582">
    <property type="component" value="Unassembled WGS sequence"/>
</dbReference>
<evidence type="ECO:0000313" key="1">
    <source>
        <dbReference type="EMBL" id="RZF21582.1"/>
    </source>
</evidence>